<dbReference type="Gene3D" id="3.40.50.300">
    <property type="entry name" value="P-loop containing nucleotide triphosphate hydrolases"/>
    <property type="match status" value="1"/>
</dbReference>
<dbReference type="Pfam" id="PF12781">
    <property type="entry name" value="AAA_9"/>
    <property type="match status" value="1"/>
</dbReference>
<dbReference type="GO" id="GO:0051959">
    <property type="term" value="F:dynein light intermediate chain binding"/>
    <property type="evidence" value="ECO:0007669"/>
    <property type="project" value="InterPro"/>
</dbReference>
<name>A0A8S3I4Z3_9BILA</name>
<comment type="caution">
    <text evidence="2">The sequence shown here is derived from an EMBL/GenBank/DDBJ whole genome shotgun (WGS) entry which is preliminary data.</text>
</comment>
<evidence type="ECO:0000259" key="1">
    <source>
        <dbReference type="Pfam" id="PF12781"/>
    </source>
</evidence>
<dbReference type="PANTHER" id="PTHR22878">
    <property type="entry name" value="DYNEIN HEAVY CHAIN 6, AXONEMAL-LIKE-RELATED"/>
    <property type="match status" value="1"/>
</dbReference>
<organism evidence="2 3">
    <name type="scientific">Rotaria magnacalcarata</name>
    <dbReference type="NCBI Taxonomy" id="392030"/>
    <lineage>
        <taxon>Eukaryota</taxon>
        <taxon>Metazoa</taxon>
        <taxon>Spiralia</taxon>
        <taxon>Gnathifera</taxon>
        <taxon>Rotifera</taxon>
        <taxon>Eurotatoria</taxon>
        <taxon>Bdelloidea</taxon>
        <taxon>Philodinida</taxon>
        <taxon>Philodinidae</taxon>
        <taxon>Rotaria</taxon>
    </lineage>
</organism>
<feature type="non-terminal residue" evidence="2">
    <location>
        <position position="1"/>
    </location>
</feature>
<sequence length="201" mass="23646">MYMPFRYPVLFKDVDEYIDPIILDILSKNLQGDTTHQYVKLGDKYIDIDRNFRMYLTCRLSNPILSTLHFSYSKVINYTVTLKGLEEQLLSSLVKIERRELEEMRETLIQEIFENQHQQKSLEDSLLRELTTSTGNILDNTELIETLENTKIKVNEVIQALNLGERTRQDIEKLRDTYRLAARRGAVLYFSLVQMSIINSM</sequence>
<protein>
    <recommendedName>
        <fullName evidence="1">Dynein heavy chain ATP-binding dynein motor region domain-containing protein</fullName>
    </recommendedName>
</protein>
<dbReference type="GO" id="GO:0030286">
    <property type="term" value="C:dynein complex"/>
    <property type="evidence" value="ECO:0007669"/>
    <property type="project" value="InterPro"/>
</dbReference>
<dbReference type="GO" id="GO:0045505">
    <property type="term" value="F:dynein intermediate chain binding"/>
    <property type="evidence" value="ECO:0007669"/>
    <property type="project" value="InterPro"/>
</dbReference>
<dbReference type="AlphaFoldDB" id="A0A8S3I4Z3"/>
<gene>
    <name evidence="2" type="ORF">SMN809_LOCUS72745</name>
</gene>
<proteinExistence type="predicted"/>
<dbReference type="Gene3D" id="6.10.140.1060">
    <property type="match status" value="1"/>
</dbReference>
<dbReference type="Proteomes" id="UP000676336">
    <property type="component" value="Unassembled WGS sequence"/>
</dbReference>
<evidence type="ECO:0000313" key="3">
    <source>
        <dbReference type="Proteomes" id="UP000676336"/>
    </source>
</evidence>
<reference evidence="2" key="1">
    <citation type="submission" date="2021-02" db="EMBL/GenBank/DDBJ databases">
        <authorList>
            <person name="Nowell W R."/>
        </authorList>
    </citation>
    <scope>NUCLEOTIDE SEQUENCE</scope>
</reference>
<dbReference type="GO" id="GO:0007018">
    <property type="term" value="P:microtubule-based movement"/>
    <property type="evidence" value="ECO:0007669"/>
    <property type="project" value="InterPro"/>
</dbReference>
<accession>A0A8S3I4Z3</accession>
<dbReference type="EMBL" id="CAJOBI010326370">
    <property type="protein sequence ID" value="CAF5192468.1"/>
    <property type="molecule type" value="Genomic_DNA"/>
</dbReference>
<dbReference type="InterPro" id="IPR026983">
    <property type="entry name" value="DHC"/>
</dbReference>
<dbReference type="InterPro" id="IPR027417">
    <property type="entry name" value="P-loop_NTPase"/>
</dbReference>
<feature type="domain" description="Dynein heavy chain ATP-binding dynein motor region" evidence="1">
    <location>
        <begin position="5"/>
        <end position="157"/>
    </location>
</feature>
<dbReference type="InterPro" id="IPR035706">
    <property type="entry name" value="AAA_9"/>
</dbReference>
<evidence type="ECO:0000313" key="2">
    <source>
        <dbReference type="EMBL" id="CAF5192468.1"/>
    </source>
</evidence>